<keyword evidence="3" id="KW-0479">Metal-binding</keyword>
<keyword evidence="6" id="KW-0408">Iron</keyword>
<dbReference type="AlphaFoldDB" id="A0A162RAV9"/>
<keyword evidence="5" id="KW-0249">Electron transport</keyword>
<feature type="domain" description="4Fe-4S ferredoxin-type" evidence="8">
    <location>
        <begin position="2"/>
        <end position="31"/>
    </location>
</feature>
<dbReference type="InterPro" id="IPR017896">
    <property type="entry name" value="4Fe4S_Fe-S-bd"/>
</dbReference>
<sequence>MKRIMINKDLCTGCLNCYIACIAEHNEKGKSVFDVDLEDIENESRNHITLDSNKKPTPIFCRHCDNPECVITCMSGAMTKDKTTGIVSYDKDKCASCFMCVMSCPYGVLKAESKNKKVVVKCDMCNDRATPRCVENCPTGAIYLDEEG</sequence>
<dbReference type="EC" id="1.2.1.58" evidence="9"/>
<keyword evidence="7" id="KW-0411">Iron-sulfur</keyword>
<name>A0A162RAV9_9CLOT</name>
<proteinExistence type="predicted"/>
<keyword evidence="1" id="KW-0813">Transport</keyword>
<dbReference type="PANTHER" id="PTHR43177:SF5">
    <property type="entry name" value="ANAEROBIC DIMETHYL SULFOXIDE REDUCTASE CHAIN B-RELATED"/>
    <property type="match status" value="1"/>
</dbReference>
<dbReference type="Proteomes" id="UP000076603">
    <property type="component" value="Unassembled WGS sequence"/>
</dbReference>
<evidence type="ECO:0000256" key="4">
    <source>
        <dbReference type="ARBA" id="ARBA00022737"/>
    </source>
</evidence>
<comment type="caution">
    <text evidence="9">The sequence shown here is derived from an EMBL/GenBank/DDBJ whole genome shotgun (WGS) entry which is preliminary data.</text>
</comment>
<organism evidence="9 10">
    <name type="scientific">Clostridium magnum DSM 2767</name>
    <dbReference type="NCBI Taxonomy" id="1121326"/>
    <lineage>
        <taxon>Bacteria</taxon>
        <taxon>Bacillati</taxon>
        <taxon>Bacillota</taxon>
        <taxon>Clostridia</taxon>
        <taxon>Eubacteriales</taxon>
        <taxon>Clostridiaceae</taxon>
        <taxon>Clostridium</taxon>
    </lineage>
</organism>
<feature type="domain" description="4Fe-4S ferredoxin-type" evidence="8">
    <location>
        <begin position="116"/>
        <end position="147"/>
    </location>
</feature>
<evidence type="ECO:0000259" key="8">
    <source>
        <dbReference type="PROSITE" id="PS51379"/>
    </source>
</evidence>
<keyword evidence="2" id="KW-0004">4Fe-4S</keyword>
<evidence type="ECO:0000256" key="3">
    <source>
        <dbReference type="ARBA" id="ARBA00022723"/>
    </source>
</evidence>
<dbReference type="GO" id="GO:0047110">
    <property type="term" value="F:phenylglyoxylate dehydrogenase (acylating) activity"/>
    <property type="evidence" value="ECO:0007669"/>
    <property type="project" value="UniProtKB-EC"/>
</dbReference>
<dbReference type="CDD" id="cd10563">
    <property type="entry name" value="CooF_like"/>
    <property type="match status" value="1"/>
</dbReference>
<dbReference type="GO" id="GO:0046872">
    <property type="term" value="F:metal ion binding"/>
    <property type="evidence" value="ECO:0007669"/>
    <property type="project" value="UniProtKB-KW"/>
</dbReference>
<evidence type="ECO:0000313" key="10">
    <source>
        <dbReference type="Proteomes" id="UP000076603"/>
    </source>
</evidence>
<evidence type="ECO:0000256" key="1">
    <source>
        <dbReference type="ARBA" id="ARBA00022448"/>
    </source>
</evidence>
<evidence type="ECO:0000256" key="2">
    <source>
        <dbReference type="ARBA" id="ARBA00022485"/>
    </source>
</evidence>
<dbReference type="Pfam" id="PF13247">
    <property type="entry name" value="Fer4_11"/>
    <property type="match status" value="1"/>
</dbReference>
<dbReference type="PANTHER" id="PTHR43177">
    <property type="entry name" value="PROTEIN NRFC"/>
    <property type="match status" value="1"/>
</dbReference>
<evidence type="ECO:0000256" key="7">
    <source>
        <dbReference type="ARBA" id="ARBA00023014"/>
    </source>
</evidence>
<dbReference type="InterPro" id="IPR017900">
    <property type="entry name" value="4Fe4S_Fe_S_CS"/>
</dbReference>
<dbReference type="InterPro" id="IPR050954">
    <property type="entry name" value="ET_IronSulfur_Cluster-Binding"/>
</dbReference>
<feature type="domain" description="4Fe-4S ferredoxin-type" evidence="8">
    <location>
        <begin position="85"/>
        <end position="114"/>
    </location>
</feature>
<dbReference type="PROSITE" id="PS00198">
    <property type="entry name" value="4FE4S_FER_1"/>
    <property type="match status" value="1"/>
</dbReference>
<dbReference type="RefSeq" id="WP_066628860.1">
    <property type="nucleotide sequence ID" value="NZ_FQXL01000007.1"/>
</dbReference>
<dbReference type="EMBL" id="LWAE01000008">
    <property type="protein sequence ID" value="KZL89641.1"/>
    <property type="molecule type" value="Genomic_DNA"/>
</dbReference>
<dbReference type="STRING" id="1121326.CLMAG_51410"/>
<dbReference type="PATRIC" id="fig|1121326.3.peg.5197"/>
<dbReference type="GO" id="GO:0051539">
    <property type="term" value="F:4 iron, 4 sulfur cluster binding"/>
    <property type="evidence" value="ECO:0007669"/>
    <property type="project" value="UniProtKB-KW"/>
</dbReference>
<dbReference type="Gene3D" id="3.30.70.20">
    <property type="match status" value="2"/>
</dbReference>
<evidence type="ECO:0000256" key="6">
    <source>
        <dbReference type="ARBA" id="ARBA00023004"/>
    </source>
</evidence>
<evidence type="ECO:0000313" key="9">
    <source>
        <dbReference type="EMBL" id="KZL89641.1"/>
    </source>
</evidence>
<keyword evidence="10" id="KW-1185">Reference proteome</keyword>
<evidence type="ECO:0000256" key="5">
    <source>
        <dbReference type="ARBA" id="ARBA00022982"/>
    </source>
</evidence>
<reference evidence="9 10" key="1">
    <citation type="submission" date="2016-04" db="EMBL/GenBank/DDBJ databases">
        <title>Genome sequence of Clostridium magnum DSM 2767.</title>
        <authorList>
            <person name="Poehlein A."/>
            <person name="Uhlig R."/>
            <person name="Fischer R."/>
            <person name="Bahl H."/>
            <person name="Daniel R."/>
        </authorList>
    </citation>
    <scope>NUCLEOTIDE SEQUENCE [LARGE SCALE GENOMIC DNA]</scope>
    <source>
        <strain evidence="9 10">DSM 2767</strain>
    </source>
</reference>
<gene>
    <name evidence="9" type="primary">padI</name>
    <name evidence="9" type="ORF">CLMAG_51410</name>
</gene>
<protein>
    <submittedName>
        <fullName evidence="9">NADH-dependent phenylglyoxylate dehydrogenase subunit beta</fullName>
        <ecNumber evidence="9">1.2.1.58</ecNumber>
    </submittedName>
</protein>
<dbReference type="PROSITE" id="PS51379">
    <property type="entry name" value="4FE4S_FER_2"/>
    <property type="match status" value="3"/>
</dbReference>
<accession>A0A162RAV9</accession>
<dbReference type="SUPFAM" id="SSF54862">
    <property type="entry name" value="4Fe-4S ferredoxins"/>
    <property type="match status" value="1"/>
</dbReference>
<keyword evidence="4" id="KW-0677">Repeat</keyword>
<keyword evidence="9" id="KW-0560">Oxidoreductase</keyword>
<dbReference type="OrthoDB" id="9810688at2"/>